<comment type="caution">
    <text evidence="1">The sequence shown here is derived from an EMBL/GenBank/DDBJ whole genome shotgun (WGS) entry which is preliminary data.</text>
</comment>
<reference evidence="1" key="1">
    <citation type="journal article" date="2014" name="Int. J. Syst. Evol. Microbiol.">
        <title>Complete genome of a new Firmicutes species belonging to the dominant human colonic microbiota ('Ruminococcus bicirculans') reveals two chromosomes and a selective capacity to utilize plant glucans.</title>
        <authorList>
            <consortium name="NISC Comparative Sequencing Program"/>
            <person name="Wegmann U."/>
            <person name="Louis P."/>
            <person name="Goesmann A."/>
            <person name="Henrissat B."/>
            <person name="Duncan S.H."/>
            <person name="Flint H.J."/>
        </authorList>
    </citation>
    <scope>NUCLEOTIDE SEQUENCE</scope>
    <source>
        <strain evidence="1">VKM B-1499</strain>
    </source>
</reference>
<keyword evidence="2" id="KW-1185">Reference proteome</keyword>
<dbReference type="EMBL" id="BSFD01000011">
    <property type="protein sequence ID" value="GLK50232.1"/>
    <property type="molecule type" value="Genomic_DNA"/>
</dbReference>
<dbReference type="Gene3D" id="3.50.50.60">
    <property type="entry name" value="FAD/NAD(P)-binding domain"/>
    <property type="match status" value="1"/>
</dbReference>
<dbReference type="InterPro" id="IPR050816">
    <property type="entry name" value="Flavin-dep_Halogenase_NPB"/>
</dbReference>
<dbReference type="PIRSF" id="PIRSF011396">
    <property type="entry name" value="Trp_halogenase"/>
    <property type="match status" value="1"/>
</dbReference>
<dbReference type="InterPro" id="IPR006905">
    <property type="entry name" value="Flavin_halogenase"/>
</dbReference>
<sequence>MAPAPVQRILIVGGGTAGWMAAAALSHILGTAVRIELVESEAVGTVGVGEATIPPIKLFNQLLGIDENTFIRETQATFKLGIAFQDWLRQGHGYFHPFGAYGAPLGVAAFHQYWLRAHDGDSRVGELAEYAPTEVAARLGRFARPEDMPHSPLARMTYAFHFDAGLYARFLRRQSEARGVTRHEGRIAKVKLRDSDGFIHSVKLEDGRELAADFFIDCSGFRGLLIEGALKTGYEDWTHWLPADRAVAMPCARVAPPTPYTQSTALSAGWRWRIPLQHRTGNGYVYSSAFLSDDEAEATLRASLDGPAAGEPNFLRFTTGRRRKTWNKNCLSLGLASGFVEPLESTSIHLIQSGLSKLLLSFPDTGFAQADIDNYNRLMQTEFERVRDFIILHYHATERDDAPLWRQVRAMAIPDSLTQKIDLFRSRGRVFRYEDELFQEASWVAVLMGQGVFPARCDPLTETVAQDQVRHRLNEIRLAIRRAVEQMPTHESYISSRCAVGPLAAAETRNPV</sequence>
<reference evidence="1" key="2">
    <citation type="submission" date="2023-01" db="EMBL/GenBank/DDBJ databases">
        <authorList>
            <person name="Sun Q."/>
            <person name="Evtushenko L."/>
        </authorList>
    </citation>
    <scope>NUCLEOTIDE SEQUENCE</scope>
    <source>
        <strain evidence="1">VKM B-1499</strain>
    </source>
</reference>
<proteinExistence type="predicted"/>
<dbReference type="RefSeq" id="WP_271166379.1">
    <property type="nucleotide sequence ID" value="NZ_BSFD01000011.1"/>
</dbReference>
<dbReference type="Proteomes" id="UP001143509">
    <property type="component" value="Unassembled WGS sequence"/>
</dbReference>
<protein>
    <submittedName>
        <fullName evidence="1">Tryptophan halogenase</fullName>
    </submittedName>
</protein>
<dbReference type="Pfam" id="PF04820">
    <property type="entry name" value="Trp_halogenase"/>
    <property type="match status" value="1"/>
</dbReference>
<dbReference type="PANTHER" id="PTHR43747:SF4">
    <property type="entry name" value="FLAVIN-DEPENDENT TRYPTOPHAN HALOGENASE"/>
    <property type="match status" value="1"/>
</dbReference>
<evidence type="ECO:0000313" key="2">
    <source>
        <dbReference type="Proteomes" id="UP001143509"/>
    </source>
</evidence>
<dbReference type="InterPro" id="IPR033856">
    <property type="entry name" value="Trp_halogen"/>
</dbReference>
<organism evidence="1 2">
    <name type="scientific">Brevundimonas intermedia</name>
    <dbReference type="NCBI Taxonomy" id="74315"/>
    <lineage>
        <taxon>Bacteria</taxon>
        <taxon>Pseudomonadati</taxon>
        <taxon>Pseudomonadota</taxon>
        <taxon>Alphaproteobacteria</taxon>
        <taxon>Caulobacterales</taxon>
        <taxon>Caulobacteraceae</taxon>
        <taxon>Brevundimonas</taxon>
    </lineage>
</organism>
<dbReference type="InterPro" id="IPR036188">
    <property type="entry name" value="FAD/NAD-bd_sf"/>
</dbReference>
<dbReference type="SUPFAM" id="SSF51905">
    <property type="entry name" value="FAD/NAD(P)-binding domain"/>
    <property type="match status" value="1"/>
</dbReference>
<gene>
    <name evidence="1" type="ORF">GCM10017620_32060</name>
</gene>
<dbReference type="PANTHER" id="PTHR43747">
    <property type="entry name" value="FAD-BINDING PROTEIN"/>
    <property type="match status" value="1"/>
</dbReference>
<evidence type="ECO:0000313" key="1">
    <source>
        <dbReference type="EMBL" id="GLK50232.1"/>
    </source>
</evidence>
<accession>A0ABQ5TDS9</accession>
<name>A0ABQ5TDS9_9CAUL</name>